<dbReference type="OrthoDB" id="5510929at2"/>
<dbReference type="EMBL" id="RBCJ01000003">
    <property type="protein sequence ID" value="RKN79429.1"/>
    <property type="molecule type" value="Genomic_DNA"/>
</dbReference>
<feature type="signal peptide" evidence="2">
    <location>
        <begin position="1"/>
        <end position="21"/>
    </location>
</feature>
<evidence type="ECO:0008006" key="5">
    <source>
        <dbReference type="Google" id="ProtNLM"/>
    </source>
</evidence>
<evidence type="ECO:0000313" key="3">
    <source>
        <dbReference type="EMBL" id="RKN79429.1"/>
    </source>
</evidence>
<protein>
    <recommendedName>
        <fullName evidence="5">HmuY protein</fullName>
    </recommendedName>
</protein>
<dbReference type="AlphaFoldDB" id="A0A3B0C638"/>
<feature type="region of interest" description="Disordered" evidence="1">
    <location>
        <begin position="29"/>
        <end position="54"/>
    </location>
</feature>
<evidence type="ECO:0000256" key="2">
    <source>
        <dbReference type="SAM" id="SignalP"/>
    </source>
</evidence>
<dbReference type="Pfam" id="PF14064">
    <property type="entry name" value="HmuY"/>
    <property type="match status" value="1"/>
</dbReference>
<dbReference type="PROSITE" id="PS51257">
    <property type="entry name" value="PROKAR_LIPOPROTEIN"/>
    <property type="match status" value="1"/>
</dbReference>
<feature type="compositionally biased region" description="Polar residues" evidence="1">
    <location>
        <begin position="35"/>
        <end position="51"/>
    </location>
</feature>
<dbReference type="InterPro" id="IPR025921">
    <property type="entry name" value="HmuY"/>
</dbReference>
<dbReference type="Proteomes" id="UP000276603">
    <property type="component" value="Unassembled WGS sequence"/>
</dbReference>
<sequence length="212" mass="22742">MKIMIKFFTILFVAFVFVSCSDDDNGPEPLAVESKTATNIPAPQTGGQPTSDPIGGPFTKFSFSTGAVTTSETEWDIAFRGTTIAVNGGAATGTNDEPERNGEAGAFVATGTFASITDAASYTFAQDSDSGFAILTGSDNGWYNYTPFPVNVISPIPGRVLVLRTHDGKYAKLEILSYYRDAPAEPDGMADEARFYTFNYVYNPNEGQTTLE</sequence>
<gene>
    <name evidence="3" type="ORF">D7Z94_14050</name>
</gene>
<evidence type="ECO:0000313" key="4">
    <source>
        <dbReference type="Proteomes" id="UP000276603"/>
    </source>
</evidence>
<keyword evidence="2" id="KW-0732">Signal</keyword>
<reference evidence="3 4" key="1">
    <citation type="submission" date="2018-10" db="EMBL/GenBank/DDBJ databases">
        <title>Ulvibacterium marinum gen. nov., sp. nov., a novel marine bacterium of the family Flavobacteriaceae, isolated from a culture of the green alga Ulva prolifera.</title>
        <authorList>
            <person name="Zhang Z."/>
        </authorList>
    </citation>
    <scope>NUCLEOTIDE SEQUENCE [LARGE SCALE GENOMIC DNA]</scope>
    <source>
        <strain evidence="3 4">CCMM003</strain>
    </source>
</reference>
<dbReference type="RefSeq" id="WP_120712243.1">
    <property type="nucleotide sequence ID" value="NZ_RBCJ01000003.1"/>
</dbReference>
<keyword evidence="4" id="KW-1185">Reference proteome</keyword>
<dbReference type="CDD" id="cd12105">
    <property type="entry name" value="HmuY"/>
    <property type="match status" value="1"/>
</dbReference>
<name>A0A3B0C638_9FLAO</name>
<proteinExistence type="predicted"/>
<organism evidence="3 4">
    <name type="scientific">Ulvibacterium marinum</name>
    <dbReference type="NCBI Taxonomy" id="2419782"/>
    <lineage>
        <taxon>Bacteria</taxon>
        <taxon>Pseudomonadati</taxon>
        <taxon>Bacteroidota</taxon>
        <taxon>Flavobacteriia</taxon>
        <taxon>Flavobacteriales</taxon>
        <taxon>Flavobacteriaceae</taxon>
        <taxon>Ulvibacterium</taxon>
    </lineage>
</organism>
<accession>A0A3B0C638</accession>
<feature type="chain" id="PRO_5017282528" description="HmuY protein" evidence="2">
    <location>
        <begin position="22"/>
        <end position="212"/>
    </location>
</feature>
<comment type="caution">
    <text evidence="3">The sequence shown here is derived from an EMBL/GenBank/DDBJ whole genome shotgun (WGS) entry which is preliminary data.</text>
</comment>
<evidence type="ECO:0000256" key="1">
    <source>
        <dbReference type="SAM" id="MobiDB-lite"/>
    </source>
</evidence>